<sequence length="251" mass="28499">MPEKASSIRETDILCQSCFNRLKQIAVESPDASQSDANFVPEQIVVEELNVLVKTTDVTTLKIPAKVKAQCRVSYAKRKRAEIEGAISRTISAVLTVAYGTTEEPGPSAETCNTCREWLRNLKHTFDTCESYYERCRLLTLLPVNLSHQEIEEMIPSATRHLIRKSRKYRHPDVVKSEPLHQIEAEARKLTDSNELNSTQQSPNKKDFIAISCKGKKEYVSKRLMTRSIRETFRLQRLTLTQGSSSRSSPP</sequence>
<name>A0A224YR43_9ACAR</name>
<accession>A0A224YR43</accession>
<dbReference type="AlphaFoldDB" id="A0A224YR43"/>
<organism evidence="1">
    <name type="scientific">Rhipicephalus zambeziensis</name>
    <dbReference type="NCBI Taxonomy" id="60191"/>
    <lineage>
        <taxon>Eukaryota</taxon>
        <taxon>Metazoa</taxon>
        <taxon>Ecdysozoa</taxon>
        <taxon>Arthropoda</taxon>
        <taxon>Chelicerata</taxon>
        <taxon>Arachnida</taxon>
        <taxon>Acari</taxon>
        <taxon>Parasitiformes</taxon>
        <taxon>Ixodida</taxon>
        <taxon>Ixodoidea</taxon>
        <taxon>Ixodidae</taxon>
        <taxon>Rhipicephalinae</taxon>
        <taxon>Rhipicephalus</taxon>
        <taxon>Rhipicephalus</taxon>
    </lineage>
</organism>
<dbReference type="EMBL" id="GFPF01008932">
    <property type="protein sequence ID" value="MAA20078.1"/>
    <property type="molecule type" value="Transcribed_RNA"/>
</dbReference>
<protein>
    <submittedName>
        <fullName evidence="1">Uncharacterized protein</fullName>
    </submittedName>
</protein>
<reference evidence="1" key="1">
    <citation type="journal article" date="2017" name="Parasit. Vectors">
        <title>Sialotranscriptomics of Rhipicephalus zambeziensis reveals intricate expression profiles of secretory proteins and suggests tight temporal transcriptional regulation during blood-feeding.</title>
        <authorList>
            <person name="de Castro M.H."/>
            <person name="de Klerk D."/>
            <person name="Pienaar R."/>
            <person name="Rees D.J.G."/>
            <person name="Mans B.J."/>
        </authorList>
    </citation>
    <scope>NUCLEOTIDE SEQUENCE</scope>
    <source>
        <tissue evidence="1">Salivary glands</tissue>
    </source>
</reference>
<proteinExistence type="predicted"/>
<evidence type="ECO:0000313" key="1">
    <source>
        <dbReference type="EMBL" id="MAA20078.1"/>
    </source>
</evidence>